<evidence type="ECO:0000313" key="2">
    <source>
        <dbReference type="Proteomes" id="UP000251241"/>
    </source>
</evidence>
<dbReference type="RefSeq" id="WP_046671889.1">
    <property type="nucleotide sequence ID" value="NZ_CP069793.1"/>
</dbReference>
<organism evidence="1 2">
    <name type="scientific">Sphingobacterium multivorum</name>
    <dbReference type="NCBI Taxonomy" id="28454"/>
    <lineage>
        <taxon>Bacteria</taxon>
        <taxon>Pseudomonadati</taxon>
        <taxon>Bacteroidota</taxon>
        <taxon>Sphingobacteriia</taxon>
        <taxon>Sphingobacteriales</taxon>
        <taxon>Sphingobacteriaceae</taxon>
        <taxon>Sphingobacterium</taxon>
    </lineage>
</organism>
<gene>
    <name evidence="1" type="ORF">NCTC11343_01426</name>
</gene>
<dbReference type="Pfam" id="PF05751">
    <property type="entry name" value="FixH"/>
    <property type="match status" value="1"/>
</dbReference>
<evidence type="ECO:0000313" key="1">
    <source>
        <dbReference type="EMBL" id="SPZ84877.1"/>
    </source>
</evidence>
<sequence length="140" mass="16485">MNWGTKIFLTLAVFMLCIVGAGIYMVSHDSDSLEEDDYYEQGLNYDQAYDKKQNVLMMKESPTIEIRQDTLYIHFVSKENKGKLLFRKPSDNRLDKELPFQTTGNLYTLPISTFDKGMWNLYIDWKSVGKDFLFEEHILF</sequence>
<dbReference type="GeneID" id="97181595"/>
<dbReference type="AlphaFoldDB" id="A0A2X2IRK0"/>
<reference evidence="1 2" key="1">
    <citation type="submission" date="2018-06" db="EMBL/GenBank/DDBJ databases">
        <authorList>
            <consortium name="Pathogen Informatics"/>
            <person name="Doyle S."/>
        </authorList>
    </citation>
    <scope>NUCLEOTIDE SEQUENCE [LARGE SCALE GENOMIC DNA]</scope>
    <source>
        <strain evidence="1 2">NCTC11343</strain>
    </source>
</reference>
<dbReference type="EMBL" id="UAUU01000005">
    <property type="protein sequence ID" value="SPZ84877.1"/>
    <property type="molecule type" value="Genomic_DNA"/>
</dbReference>
<dbReference type="InterPro" id="IPR008620">
    <property type="entry name" value="FixH"/>
</dbReference>
<proteinExistence type="predicted"/>
<name>A0A2X2IRK0_SPHMU</name>
<dbReference type="Proteomes" id="UP000251241">
    <property type="component" value="Unassembled WGS sequence"/>
</dbReference>
<protein>
    <submittedName>
        <fullName evidence="1">Uncharacterized protein conserved in bacteria</fullName>
    </submittedName>
</protein>
<accession>A0A2X2IRK0</accession>